<keyword evidence="2" id="KW-0472">Membrane</keyword>
<name>A0A9P6ATJ3_9AGAM</name>
<feature type="compositionally biased region" description="Basic residues" evidence="1">
    <location>
        <begin position="282"/>
        <end position="292"/>
    </location>
</feature>
<feature type="transmembrane region" description="Helical" evidence="2">
    <location>
        <begin position="25"/>
        <end position="45"/>
    </location>
</feature>
<evidence type="ECO:0000256" key="2">
    <source>
        <dbReference type="SAM" id="Phobius"/>
    </source>
</evidence>
<keyword evidence="4" id="KW-1185">Reference proteome</keyword>
<gene>
    <name evidence="3" type="ORF">BS47DRAFT_1394936</name>
</gene>
<dbReference type="Proteomes" id="UP000886523">
    <property type="component" value="Unassembled WGS sequence"/>
</dbReference>
<proteinExistence type="predicted"/>
<feature type="transmembrane region" description="Helical" evidence="2">
    <location>
        <begin position="241"/>
        <end position="261"/>
    </location>
</feature>
<dbReference type="OrthoDB" id="3357304at2759"/>
<accession>A0A9P6ATJ3</accession>
<sequence length="564" mass="62621">MAHVPHRDPYLQYQPHFALSLPVQILLNGVITTLVAVLLIHLLFTSQYHWPLARLNYALQLSGVITLLASLCATIVVVLYSVQRNSQGWPYMLDYIAVPIPPKSWSTAERALWYSMEALTSGLAHMTNIQFLTLLYPSKIEARLIFLLLGPLVIASSAMTFTSLSDHKRASDLGDAIRGVCNTTLSLLFSISLFVWGFAVNRHRAWRTDGGTAVFGAGACILTIISTVVNFILIFEDGIIWMPYLLWAVVLWQSFLGWWWWVGSGMGIGEVEEMLHKEQKRRDARRRKRARKHPDDVTSNTSRLMSTLVPSALSRRRHPPSNTSRGSGPNPGVHEELEMVSFSGRPTNLSASDSHSLHSASTTTNPPTSTTGVSSSGTPQMGPFLRNVPFAARIHASAVRSFRSIRRAHARAAEAQALEVSAAELAMANSGGATEGWGLGNFGLKEREEAERRIQMFQEERRRRALLTSGDEEGGEDEGEGSDDRGSIDLEARRELELQRQAGPYLPSTDPAPPRSRLKMPNTPSPRGRAPSPGTSDPLPPVGSVFWWWGPLRRWRLQDRTVYS</sequence>
<comment type="caution">
    <text evidence="3">The sequence shown here is derived from an EMBL/GenBank/DDBJ whole genome shotgun (WGS) entry which is preliminary data.</text>
</comment>
<feature type="compositionally biased region" description="Acidic residues" evidence="1">
    <location>
        <begin position="470"/>
        <end position="481"/>
    </location>
</feature>
<evidence type="ECO:0000313" key="4">
    <source>
        <dbReference type="Proteomes" id="UP000886523"/>
    </source>
</evidence>
<dbReference type="AlphaFoldDB" id="A0A9P6ATJ3"/>
<feature type="transmembrane region" description="Helical" evidence="2">
    <location>
        <begin position="176"/>
        <end position="200"/>
    </location>
</feature>
<feature type="compositionally biased region" description="Low complexity" evidence="1">
    <location>
        <begin position="349"/>
        <end position="379"/>
    </location>
</feature>
<feature type="compositionally biased region" description="Polar residues" evidence="1">
    <location>
        <begin position="297"/>
        <end position="309"/>
    </location>
</feature>
<feature type="region of interest" description="Disordered" evidence="1">
    <location>
        <begin position="281"/>
        <end position="380"/>
    </location>
</feature>
<dbReference type="EMBL" id="MU128997">
    <property type="protein sequence ID" value="KAF9511700.1"/>
    <property type="molecule type" value="Genomic_DNA"/>
</dbReference>
<keyword evidence="2" id="KW-1133">Transmembrane helix</keyword>
<feature type="transmembrane region" description="Helical" evidence="2">
    <location>
        <begin position="212"/>
        <end position="235"/>
    </location>
</feature>
<protein>
    <submittedName>
        <fullName evidence="3">Uncharacterized protein</fullName>
    </submittedName>
</protein>
<reference evidence="3" key="1">
    <citation type="journal article" date="2020" name="Nat. Commun.">
        <title>Large-scale genome sequencing of mycorrhizal fungi provides insights into the early evolution of symbiotic traits.</title>
        <authorList>
            <person name="Miyauchi S."/>
            <person name="Kiss E."/>
            <person name="Kuo A."/>
            <person name="Drula E."/>
            <person name="Kohler A."/>
            <person name="Sanchez-Garcia M."/>
            <person name="Morin E."/>
            <person name="Andreopoulos B."/>
            <person name="Barry K.W."/>
            <person name="Bonito G."/>
            <person name="Buee M."/>
            <person name="Carver A."/>
            <person name="Chen C."/>
            <person name="Cichocki N."/>
            <person name="Clum A."/>
            <person name="Culley D."/>
            <person name="Crous P.W."/>
            <person name="Fauchery L."/>
            <person name="Girlanda M."/>
            <person name="Hayes R.D."/>
            <person name="Keri Z."/>
            <person name="LaButti K."/>
            <person name="Lipzen A."/>
            <person name="Lombard V."/>
            <person name="Magnuson J."/>
            <person name="Maillard F."/>
            <person name="Murat C."/>
            <person name="Nolan M."/>
            <person name="Ohm R.A."/>
            <person name="Pangilinan J."/>
            <person name="Pereira M.F."/>
            <person name="Perotto S."/>
            <person name="Peter M."/>
            <person name="Pfister S."/>
            <person name="Riley R."/>
            <person name="Sitrit Y."/>
            <person name="Stielow J.B."/>
            <person name="Szollosi G."/>
            <person name="Zifcakova L."/>
            <person name="Stursova M."/>
            <person name="Spatafora J.W."/>
            <person name="Tedersoo L."/>
            <person name="Vaario L.M."/>
            <person name="Yamada A."/>
            <person name="Yan M."/>
            <person name="Wang P."/>
            <person name="Xu J."/>
            <person name="Bruns T."/>
            <person name="Baldrian P."/>
            <person name="Vilgalys R."/>
            <person name="Dunand C."/>
            <person name="Henrissat B."/>
            <person name="Grigoriev I.V."/>
            <person name="Hibbett D."/>
            <person name="Nagy L.G."/>
            <person name="Martin F.M."/>
        </authorList>
    </citation>
    <scope>NUCLEOTIDE SEQUENCE</scope>
    <source>
        <strain evidence="3">UP504</strain>
    </source>
</reference>
<keyword evidence="2" id="KW-0812">Transmembrane</keyword>
<evidence type="ECO:0000256" key="1">
    <source>
        <dbReference type="SAM" id="MobiDB-lite"/>
    </source>
</evidence>
<evidence type="ECO:0000313" key="3">
    <source>
        <dbReference type="EMBL" id="KAF9511700.1"/>
    </source>
</evidence>
<feature type="region of interest" description="Disordered" evidence="1">
    <location>
        <begin position="463"/>
        <end position="541"/>
    </location>
</feature>
<organism evidence="3 4">
    <name type="scientific">Hydnum rufescens UP504</name>
    <dbReference type="NCBI Taxonomy" id="1448309"/>
    <lineage>
        <taxon>Eukaryota</taxon>
        <taxon>Fungi</taxon>
        <taxon>Dikarya</taxon>
        <taxon>Basidiomycota</taxon>
        <taxon>Agaricomycotina</taxon>
        <taxon>Agaricomycetes</taxon>
        <taxon>Cantharellales</taxon>
        <taxon>Hydnaceae</taxon>
        <taxon>Hydnum</taxon>
    </lineage>
</organism>
<feature type="transmembrane region" description="Helical" evidence="2">
    <location>
        <begin position="144"/>
        <end position="164"/>
    </location>
</feature>
<feature type="compositionally biased region" description="Basic and acidic residues" evidence="1">
    <location>
        <begin position="482"/>
        <end position="498"/>
    </location>
</feature>
<feature type="transmembrane region" description="Helical" evidence="2">
    <location>
        <begin position="57"/>
        <end position="82"/>
    </location>
</feature>